<name>A0A2M4D829_ANODA</name>
<proteinExistence type="predicted"/>
<accession>A0A2M4D829</accession>
<keyword evidence="1" id="KW-1133">Transmembrane helix</keyword>
<evidence type="ECO:0000256" key="1">
    <source>
        <dbReference type="SAM" id="Phobius"/>
    </source>
</evidence>
<organism evidence="2">
    <name type="scientific">Anopheles darlingi</name>
    <name type="common">Mosquito</name>
    <dbReference type="NCBI Taxonomy" id="43151"/>
    <lineage>
        <taxon>Eukaryota</taxon>
        <taxon>Metazoa</taxon>
        <taxon>Ecdysozoa</taxon>
        <taxon>Arthropoda</taxon>
        <taxon>Hexapoda</taxon>
        <taxon>Insecta</taxon>
        <taxon>Pterygota</taxon>
        <taxon>Neoptera</taxon>
        <taxon>Endopterygota</taxon>
        <taxon>Diptera</taxon>
        <taxon>Nematocera</taxon>
        <taxon>Culicoidea</taxon>
        <taxon>Culicidae</taxon>
        <taxon>Anophelinae</taxon>
        <taxon>Anopheles</taxon>
    </lineage>
</organism>
<keyword evidence="1" id="KW-0812">Transmembrane</keyword>
<keyword evidence="1" id="KW-0472">Membrane</keyword>
<sequence>MGLDALLCCVSPFAVSLPLCVSFLVSFIASIADQRGRECSTQQMRSNSIPRAARPRAASLLPRKPKEREIRFTQTHTHTYRLILYLFCARAPVCVSTGNTNRSTSSTTKTQTSTRRVHKYYQPMPDYYTYHIVSVHTHTQA</sequence>
<dbReference type="AlphaFoldDB" id="A0A2M4D829"/>
<feature type="transmembrane region" description="Helical" evidence="1">
    <location>
        <begin position="12"/>
        <end position="32"/>
    </location>
</feature>
<protein>
    <submittedName>
        <fullName evidence="2">Putative secreted protein</fullName>
    </submittedName>
</protein>
<dbReference type="EMBL" id="GGFL01009537">
    <property type="protein sequence ID" value="MBW73715.1"/>
    <property type="molecule type" value="Transcribed_RNA"/>
</dbReference>
<evidence type="ECO:0000313" key="2">
    <source>
        <dbReference type="EMBL" id="MBW73715.1"/>
    </source>
</evidence>
<reference evidence="2" key="1">
    <citation type="submission" date="2018-01" db="EMBL/GenBank/DDBJ databases">
        <title>An insight into the sialome of Amazonian anophelines.</title>
        <authorList>
            <person name="Ribeiro J.M."/>
            <person name="Scarpassa V."/>
            <person name="Calvo E."/>
        </authorList>
    </citation>
    <scope>NUCLEOTIDE SEQUENCE</scope>
</reference>